<dbReference type="CDD" id="cd02972">
    <property type="entry name" value="DsbA_family"/>
    <property type="match status" value="1"/>
</dbReference>
<evidence type="ECO:0000256" key="1">
    <source>
        <dbReference type="ARBA" id="ARBA00005791"/>
    </source>
</evidence>
<dbReference type="Pfam" id="PF13462">
    <property type="entry name" value="Thioredoxin_4"/>
    <property type="match status" value="1"/>
</dbReference>
<feature type="transmembrane region" description="Helical" evidence="6">
    <location>
        <begin position="21"/>
        <end position="44"/>
    </location>
</feature>
<dbReference type="PANTHER" id="PTHR13887:SF14">
    <property type="entry name" value="DISULFIDE BOND FORMATION PROTEIN D"/>
    <property type="match status" value="1"/>
</dbReference>
<keyword evidence="6" id="KW-0472">Membrane</keyword>
<keyword evidence="5" id="KW-0676">Redox-active center</keyword>
<evidence type="ECO:0000313" key="9">
    <source>
        <dbReference type="EMBL" id="PKB31930.1"/>
    </source>
</evidence>
<keyword evidence="4" id="KW-1015">Disulfide bond</keyword>
<dbReference type="GO" id="GO:0016491">
    <property type="term" value="F:oxidoreductase activity"/>
    <property type="evidence" value="ECO:0007669"/>
    <property type="project" value="UniProtKB-KW"/>
</dbReference>
<evidence type="ECO:0000313" key="10">
    <source>
        <dbReference type="Proteomes" id="UP000232453"/>
    </source>
</evidence>
<sequence>MATGKRKAAAKNPLTAKEGPSQFTVIALIVVVAFAAVVGVGVYWKNSGGGIAVPANASAQGVTVGNEAAPKTIDIYLDFQCPICKQFEAQAGQTLDQIVSSGQAKIVYHPIAILDRASSTRYSTRAGAAAGCAAAAGVFPQFEKELYDNQPAEGGAGLPNEQLVALGQKVGAGGDFAQCVDDQRYAPWVTQLTQQSLRDGVSGTPTVKVDGTQVDATPQAVAQAVAAG</sequence>
<evidence type="ECO:0000256" key="6">
    <source>
        <dbReference type="SAM" id="Phobius"/>
    </source>
</evidence>
<dbReference type="PANTHER" id="PTHR13887">
    <property type="entry name" value="GLUTATHIONE S-TRANSFERASE KAPPA"/>
    <property type="match status" value="1"/>
</dbReference>
<dbReference type="EMBL" id="JACCCZ010000001">
    <property type="protein sequence ID" value="NYG02528.1"/>
    <property type="molecule type" value="Genomic_DNA"/>
</dbReference>
<proteinExistence type="inferred from homology"/>
<dbReference type="SUPFAM" id="SSF52833">
    <property type="entry name" value="Thioredoxin-like"/>
    <property type="match status" value="1"/>
</dbReference>
<protein>
    <submittedName>
        <fullName evidence="8">Protein-disulfide isomerase</fullName>
    </submittedName>
</protein>
<dbReference type="AlphaFoldDB" id="A0A852W026"/>
<dbReference type="InterPro" id="IPR036249">
    <property type="entry name" value="Thioredoxin-like_sf"/>
</dbReference>
<evidence type="ECO:0000256" key="3">
    <source>
        <dbReference type="ARBA" id="ARBA00023002"/>
    </source>
</evidence>
<evidence type="ECO:0000256" key="4">
    <source>
        <dbReference type="ARBA" id="ARBA00023157"/>
    </source>
</evidence>
<keyword evidence="3" id="KW-0560">Oxidoreductase</keyword>
<evidence type="ECO:0000313" key="8">
    <source>
        <dbReference type="EMBL" id="NYG02528.1"/>
    </source>
</evidence>
<keyword evidence="6" id="KW-1133">Transmembrane helix</keyword>
<dbReference type="Gene3D" id="3.40.30.10">
    <property type="entry name" value="Glutaredoxin"/>
    <property type="match status" value="1"/>
</dbReference>
<keyword evidence="6" id="KW-0812">Transmembrane</keyword>
<evidence type="ECO:0000256" key="2">
    <source>
        <dbReference type="ARBA" id="ARBA00022729"/>
    </source>
</evidence>
<dbReference type="Proteomes" id="UP000549695">
    <property type="component" value="Unassembled WGS sequence"/>
</dbReference>
<accession>A0A852W026</accession>
<evidence type="ECO:0000256" key="5">
    <source>
        <dbReference type="ARBA" id="ARBA00023284"/>
    </source>
</evidence>
<dbReference type="Proteomes" id="UP000232453">
    <property type="component" value="Unassembled WGS sequence"/>
</dbReference>
<keyword evidence="11" id="KW-1185">Reference proteome</keyword>
<keyword evidence="8" id="KW-0413">Isomerase</keyword>
<accession>A0AA44ZQN3</accession>
<dbReference type="RefSeq" id="WP_100879284.1">
    <property type="nucleotide sequence ID" value="NZ_BAAAJZ010000003.1"/>
</dbReference>
<dbReference type="InterPro" id="IPR012336">
    <property type="entry name" value="Thioredoxin-like_fold"/>
</dbReference>
<name>A0A852W026_PSEA5</name>
<evidence type="ECO:0000313" key="11">
    <source>
        <dbReference type="Proteomes" id="UP000549695"/>
    </source>
</evidence>
<comment type="similarity">
    <text evidence="1">Belongs to the thioredoxin family. DsbA subfamily.</text>
</comment>
<keyword evidence="2" id="KW-0732">Signal</keyword>
<gene>
    <name evidence="9" type="ORF">ATL51_3633</name>
    <name evidence="8" type="ORF">HDA37_002813</name>
</gene>
<reference evidence="8 11" key="1">
    <citation type="submission" date="2020-07" db="EMBL/GenBank/DDBJ databases">
        <title>Sequencing the genomes of 1000 actinobacteria strains.</title>
        <authorList>
            <person name="Klenk H.-P."/>
        </authorList>
    </citation>
    <scope>NUCLEOTIDE SEQUENCE [LARGE SCALE GENOMIC DNA]</scope>
    <source>
        <strain evidence="9 10">DSM 44104</strain>
        <strain evidence="8 11">DSM 44749</strain>
    </source>
</reference>
<comment type="caution">
    <text evidence="8">The sequence shown here is derived from an EMBL/GenBank/DDBJ whole genome shotgun (WGS) entry which is preliminary data.</text>
</comment>
<organism evidence="8 11">
    <name type="scientific">Pseudonocardia alni</name>
    <name type="common">Amycolata alni</name>
    <dbReference type="NCBI Taxonomy" id="33907"/>
    <lineage>
        <taxon>Bacteria</taxon>
        <taxon>Bacillati</taxon>
        <taxon>Actinomycetota</taxon>
        <taxon>Actinomycetes</taxon>
        <taxon>Pseudonocardiales</taxon>
        <taxon>Pseudonocardiaceae</taxon>
        <taxon>Pseudonocardia</taxon>
    </lineage>
</organism>
<dbReference type="GO" id="GO:0016853">
    <property type="term" value="F:isomerase activity"/>
    <property type="evidence" value="ECO:0007669"/>
    <property type="project" value="UniProtKB-KW"/>
</dbReference>
<evidence type="ECO:0000259" key="7">
    <source>
        <dbReference type="Pfam" id="PF13462"/>
    </source>
</evidence>
<dbReference type="GeneID" id="98052567"/>
<dbReference type="EMBL" id="PHUJ01000003">
    <property type="protein sequence ID" value="PKB31930.1"/>
    <property type="molecule type" value="Genomic_DNA"/>
</dbReference>
<feature type="domain" description="Thioredoxin-like fold" evidence="7">
    <location>
        <begin position="60"/>
        <end position="219"/>
    </location>
</feature>